<sequence length="125" mass="14599">MLIKRTIDRYQETSSIKDQAVPAPPEHLNSSKMLGKKIRRNPRRSMRRMAKKAQTSPRTMRRICKSDLKLSPYKLQKRQLLSTPTNEKRLSRSRLLLNRIKDGTLRNIIFSDEKLFSSTVSQSSK</sequence>
<dbReference type="PANTHER" id="PTHR46068:SF1">
    <property type="entry name" value="TRANSPOSASE IS30-LIKE HTH DOMAIN-CONTAINING PROTEIN"/>
    <property type="match status" value="1"/>
</dbReference>
<accession>A0A0L8H621</accession>
<evidence type="ECO:0000256" key="1">
    <source>
        <dbReference type="SAM" id="MobiDB-lite"/>
    </source>
</evidence>
<feature type="compositionally biased region" description="Basic residues" evidence="1">
    <location>
        <begin position="34"/>
        <end position="51"/>
    </location>
</feature>
<gene>
    <name evidence="2" type="ORF">OCBIM_22022425mg</name>
</gene>
<protein>
    <recommendedName>
        <fullName evidence="3">Transposase Tc1-like domain-containing protein</fullName>
    </recommendedName>
</protein>
<organism evidence="2">
    <name type="scientific">Octopus bimaculoides</name>
    <name type="common">California two-spotted octopus</name>
    <dbReference type="NCBI Taxonomy" id="37653"/>
    <lineage>
        <taxon>Eukaryota</taxon>
        <taxon>Metazoa</taxon>
        <taxon>Spiralia</taxon>
        <taxon>Lophotrochozoa</taxon>
        <taxon>Mollusca</taxon>
        <taxon>Cephalopoda</taxon>
        <taxon>Coleoidea</taxon>
        <taxon>Octopodiformes</taxon>
        <taxon>Octopoda</taxon>
        <taxon>Incirrata</taxon>
        <taxon>Octopodidae</taxon>
        <taxon>Octopus</taxon>
    </lineage>
</organism>
<dbReference type="AlphaFoldDB" id="A0A0L8H621"/>
<evidence type="ECO:0000313" key="2">
    <source>
        <dbReference type="EMBL" id="KOF84210.1"/>
    </source>
</evidence>
<feature type="region of interest" description="Disordered" evidence="1">
    <location>
        <begin position="17"/>
        <end position="60"/>
    </location>
</feature>
<reference evidence="2" key="1">
    <citation type="submission" date="2015-07" db="EMBL/GenBank/DDBJ databases">
        <title>MeaNS - Measles Nucleotide Surveillance Program.</title>
        <authorList>
            <person name="Tran T."/>
            <person name="Druce J."/>
        </authorList>
    </citation>
    <scope>NUCLEOTIDE SEQUENCE</scope>
    <source>
        <strain evidence="2">UCB-OBI-ISO-001</strain>
        <tissue evidence="2">Gonad</tissue>
    </source>
</reference>
<dbReference type="STRING" id="37653.A0A0L8H621"/>
<dbReference type="OrthoDB" id="10006939at2759"/>
<evidence type="ECO:0008006" key="3">
    <source>
        <dbReference type="Google" id="ProtNLM"/>
    </source>
</evidence>
<proteinExistence type="predicted"/>
<name>A0A0L8H621_OCTBM</name>
<dbReference type="EMBL" id="KQ419216">
    <property type="protein sequence ID" value="KOF84210.1"/>
    <property type="molecule type" value="Genomic_DNA"/>
</dbReference>
<dbReference type="PANTHER" id="PTHR46068">
    <property type="entry name" value="PROTEIN CBG27172"/>
    <property type="match status" value="1"/>
</dbReference>